<dbReference type="RefSeq" id="WP_143342197.1">
    <property type="nucleotide sequence ID" value="NZ_NHMK01000029.1"/>
</dbReference>
<evidence type="ECO:0000313" key="4">
    <source>
        <dbReference type="Proteomes" id="UP000197208"/>
    </source>
</evidence>
<reference evidence="3 4" key="1">
    <citation type="submission" date="2017-05" db="EMBL/GenBank/DDBJ databases">
        <title>De novo genome assembly of Deniococcus indicus strain DR1.</title>
        <authorList>
            <person name="Chauhan D."/>
            <person name="Yennamalli R.M."/>
            <person name="Priyadarshini R."/>
        </authorList>
    </citation>
    <scope>NUCLEOTIDE SEQUENCE [LARGE SCALE GENOMIC DNA]</scope>
    <source>
        <strain evidence="3 4">DR1</strain>
    </source>
</reference>
<feature type="region of interest" description="Disordered" evidence="1">
    <location>
        <begin position="322"/>
        <end position="348"/>
    </location>
</feature>
<dbReference type="OrthoDB" id="64650at2"/>
<evidence type="ECO:0000256" key="1">
    <source>
        <dbReference type="SAM" id="MobiDB-lite"/>
    </source>
</evidence>
<feature type="domain" description="eCIS core" evidence="2">
    <location>
        <begin position="247"/>
        <end position="324"/>
    </location>
</feature>
<dbReference type="InterPro" id="IPR025295">
    <property type="entry name" value="eCIS_core_dom"/>
</dbReference>
<evidence type="ECO:0000259" key="2">
    <source>
        <dbReference type="Pfam" id="PF13699"/>
    </source>
</evidence>
<accession>A0A246BFT1</accession>
<feature type="non-terminal residue" evidence="3">
    <location>
        <position position="348"/>
    </location>
</feature>
<dbReference type="Pfam" id="PF13699">
    <property type="entry name" value="eCIS_core"/>
    <property type="match status" value="1"/>
</dbReference>
<dbReference type="Proteomes" id="UP000197208">
    <property type="component" value="Unassembled WGS sequence"/>
</dbReference>
<comment type="caution">
    <text evidence="3">The sequence shown here is derived from an EMBL/GenBank/DDBJ whole genome shotgun (WGS) entry which is preliminary data.</text>
</comment>
<name>A0A246BFT1_9DEIO</name>
<proteinExistence type="predicted"/>
<feature type="region of interest" description="Disordered" evidence="1">
    <location>
        <begin position="1"/>
        <end position="27"/>
    </location>
</feature>
<sequence length="348" mass="38241">MTERSQQSRRKVPLPVQPVLQLTEPPLSSLEVQRHALQRLTARPQTAQQQAAAPVLRAATLQRQEEGRLASERDTIQRQVAALGNVAPVQPQTQSLIPAKPVTPSDWVTVMRHRAEGVEGQRLDTRAFGAFQTLQRQVAQTLAHSFRSDRSEPQARYTTYGEHLATLQRHALSAPVSRVVLGMVPPAERLPLQRAADEALQRQQAQEQAALNFGSLQTLQRRLAELDAEATQPVLQRIQARRGAGNPLPEAIQRHLEGGLNHDLSRVRIHDDAEADKLTKGVNAVAFTTGTDIFFQAGQFNPNTQSGLELLAHEVTHTVQQSQGRVGTGIDPDAGLEQEARSMGARLA</sequence>
<dbReference type="EMBL" id="NHMK01000029">
    <property type="protein sequence ID" value="OWL94072.1"/>
    <property type="molecule type" value="Genomic_DNA"/>
</dbReference>
<keyword evidence="4" id="KW-1185">Reference proteome</keyword>
<gene>
    <name evidence="3" type="ORF">CBQ26_17070</name>
</gene>
<dbReference type="AlphaFoldDB" id="A0A246BFT1"/>
<organism evidence="3 4">
    <name type="scientific">Deinococcus indicus</name>
    <dbReference type="NCBI Taxonomy" id="223556"/>
    <lineage>
        <taxon>Bacteria</taxon>
        <taxon>Thermotogati</taxon>
        <taxon>Deinococcota</taxon>
        <taxon>Deinococci</taxon>
        <taxon>Deinococcales</taxon>
        <taxon>Deinococcaceae</taxon>
        <taxon>Deinococcus</taxon>
    </lineage>
</organism>
<protein>
    <recommendedName>
        <fullName evidence="2">eCIS core domain-containing protein</fullName>
    </recommendedName>
</protein>
<evidence type="ECO:0000313" key="3">
    <source>
        <dbReference type="EMBL" id="OWL94072.1"/>
    </source>
</evidence>